<accession>R9C8J8</accession>
<dbReference type="Proteomes" id="UP000013988">
    <property type="component" value="Unassembled WGS sequence"/>
</dbReference>
<comment type="caution">
    <text evidence="1">The sequence shown here is derived from an EMBL/GenBank/DDBJ whole genome shotgun (WGS) entry which is preliminary data.</text>
</comment>
<evidence type="ECO:0000313" key="1">
    <source>
        <dbReference type="EMBL" id="EOR25694.1"/>
    </source>
</evidence>
<dbReference type="PATRIC" id="fig|1202534.3.peg.1915"/>
<organism evidence="1 2">
    <name type="scientific">Clostridium sartagoforme AAU1</name>
    <dbReference type="NCBI Taxonomy" id="1202534"/>
    <lineage>
        <taxon>Bacteria</taxon>
        <taxon>Bacillati</taxon>
        <taxon>Bacillota</taxon>
        <taxon>Clostridia</taxon>
        <taxon>Eubacteriales</taxon>
        <taxon>Clostridiaceae</taxon>
        <taxon>Clostridium</taxon>
    </lineage>
</organism>
<reference evidence="1 2" key="1">
    <citation type="submission" date="2013-03" db="EMBL/GenBank/DDBJ databases">
        <title>Whole genome shotgun sequencing of Clostridium sartagoforme AAU1.</title>
        <authorList>
            <person name="Joshi C.G."/>
            <person name="Duggirala S.M."/>
            <person name="Nathani N.M."/>
            <person name="Bhatt V.D."/>
            <person name="Patel A.K."/>
            <person name="Pandya P.R."/>
            <person name="KaPatel J.A."/>
        </authorList>
    </citation>
    <scope>NUCLEOTIDE SEQUENCE [LARGE SCALE GENOMIC DNA]</scope>
    <source>
        <strain evidence="1 2">AAU1</strain>
    </source>
</reference>
<evidence type="ECO:0000313" key="2">
    <source>
        <dbReference type="Proteomes" id="UP000013988"/>
    </source>
</evidence>
<dbReference type="AlphaFoldDB" id="R9C8J8"/>
<dbReference type="EMBL" id="ASRV01000115">
    <property type="protein sequence ID" value="EOR25694.1"/>
    <property type="molecule type" value="Genomic_DNA"/>
</dbReference>
<dbReference type="RefSeq" id="WP_016207283.1">
    <property type="nucleotide sequence ID" value="NZ_ASRV01000115.1"/>
</dbReference>
<keyword evidence="2" id="KW-1185">Reference proteome</keyword>
<proteinExistence type="predicted"/>
<gene>
    <name evidence="1" type="ORF">A500_09605</name>
</gene>
<sequence>MKNNFLKLLSSLLLLSIIGLNTVTVKAYSFNDFQLTQEQQSQINIQIANDLNSFAQENDINVTFENLNFNIDYNLIKSQEDLELEISEAISQLKSELINLNTSIESKQKKIYIQE</sequence>
<name>R9C8J8_9CLOT</name>
<protein>
    <submittedName>
        <fullName evidence="1">Uncharacterized protein</fullName>
    </submittedName>
</protein>